<gene>
    <name evidence="1" type="ORF">LTS18_003675</name>
</gene>
<keyword evidence="2" id="KW-1185">Reference proteome</keyword>
<dbReference type="Proteomes" id="UP001186974">
    <property type="component" value="Unassembled WGS sequence"/>
</dbReference>
<reference evidence="1" key="1">
    <citation type="submission" date="2024-09" db="EMBL/GenBank/DDBJ databases">
        <title>Black Yeasts Isolated from many extreme environments.</title>
        <authorList>
            <person name="Coleine C."/>
            <person name="Stajich J.E."/>
            <person name="Selbmann L."/>
        </authorList>
    </citation>
    <scope>NUCLEOTIDE SEQUENCE</scope>
    <source>
        <strain evidence="1">CCFEE 5737</strain>
    </source>
</reference>
<protein>
    <submittedName>
        <fullName evidence="1">Uncharacterized protein</fullName>
    </submittedName>
</protein>
<proteinExistence type="predicted"/>
<dbReference type="EMBL" id="JAWDJW010006420">
    <property type="protein sequence ID" value="KAK3064815.1"/>
    <property type="molecule type" value="Genomic_DNA"/>
</dbReference>
<comment type="caution">
    <text evidence="1">The sequence shown here is derived from an EMBL/GenBank/DDBJ whole genome shotgun (WGS) entry which is preliminary data.</text>
</comment>
<organism evidence="1 2">
    <name type="scientific">Coniosporium uncinatum</name>
    <dbReference type="NCBI Taxonomy" id="93489"/>
    <lineage>
        <taxon>Eukaryota</taxon>
        <taxon>Fungi</taxon>
        <taxon>Dikarya</taxon>
        <taxon>Ascomycota</taxon>
        <taxon>Pezizomycotina</taxon>
        <taxon>Dothideomycetes</taxon>
        <taxon>Dothideomycetes incertae sedis</taxon>
        <taxon>Coniosporium</taxon>
    </lineage>
</organism>
<evidence type="ECO:0000313" key="2">
    <source>
        <dbReference type="Proteomes" id="UP001186974"/>
    </source>
</evidence>
<accession>A0ACC3DC03</accession>
<name>A0ACC3DC03_9PEZI</name>
<evidence type="ECO:0000313" key="1">
    <source>
        <dbReference type="EMBL" id="KAK3064815.1"/>
    </source>
</evidence>
<sequence length="262" mass="27960">MGAARPILGLVSIILTAGGILLQLLVILSGIHTYAVPLNLVYFLQAGTSGIPNAPNPARWTFFSICGVGPNGHNTNCGPIRAALPFDPPNSQDFGTTNGVPPAFIGTNHYYYLSRFMFAFYLIALFFAVLALFTGILALCTRIGSFLSGANAALALFFQTITAALMTACFVQGRDAFRRSGQTASLGRYAFGFTWAAMACFLLATVFFCIGGSVSKDSKRSRRRGGSNAGGFLGRNKSTRSRASRGSFVTDGSGRIKEEYEP</sequence>